<evidence type="ECO:0000259" key="2">
    <source>
        <dbReference type="SMART" id="SM00717"/>
    </source>
</evidence>
<organism evidence="3 4">
    <name type="scientific">Riccia fluitans</name>
    <dbReference type="NCBI Taxonomy" id="41844"/>
    <lineage>
        <taxon>Eukaryota</taxon>
        <taxon>Viridiplantae</taxon>
        <taxon>Streptophyta</taxon>
        <taxon>Embryophyta</taxon>
        <taxon>Marchantiophyta</taxon>
        <taxon>Marchantiopsida</taxon>
        <taxon>Marchantiidae</taxon>
        <taxon>Marchantiales</taxon>
        <taxon>Ricciaceae</taxon>
        <taxon>Riccia</taxon>
    </lineage>
</organism>
<sequence length="1043" mass="117150">MGRNSGNRGQTWCSCEIPWNYSRTKALSRNRCCVRITMIGQQKRSLEHSVSPHPTKYQKHYDDNFCETSAKVASPTGVQFDIEEFFSGVQPKDSPSRAATSFDSSRSVGKVVELGSSERRRLKLSSDEDQEEKCESVQELEAPADLSAGLEARHSASLTCRANCREGEVDQCTESETLSAELGSHSEERIDPLNQFCADNSEHPELNSAEDLCCFRGGCSPKNTLDHSFSRSGSVECGVPCQTDGGPSRTDASEMTLEGDHAFLESVRKTVESRQTNGSRPLPVFLSAQARIGDFARESRLEVGEHEKPSPLVGEQFAESEPCFEKSDRGTTRGDNTKQKGVCHHISRLFGNEAEMQIVSEEKETGVIHSYGPCRQRSQRSAALGEVWEETQAQSSDREPPTMYADTSVPTIDSEREFEPEDGRNSEELERESIHLLGRNHQPLINTLIWIKRMALDPGNPHMGEGVEGTGQNAEWVKDCGSQAEKIRGVFWRKKETKVGEGHQAKQLPSPSHYYEELPRSDQQSIERFRVTRERVAQYGYPGSPGLHKAFHEASNYLQRGSSPQNHWSNHRLPRSFHSSYTETGYPDFGFSDRPRKRIPVGPDFQADVPLRRFTDENPACERAGVGKDENHSSDEDNEESARWFGKQVWPPPECMPASFPDLPAGVGRSLTCACIYPGSVDCVRVHIQEERVRLERELGQAFYIWKFDEIGESVADTWTREEERRFKAVVKLNPPSNDKNFWEQLPDAFPGKKMRDLVSYYFNVFVLRRRAVQNRLDGRQADSDDDETELPEADSDESEEEEEDEEYDSGEEPDEDAEEDTSDAEYETDHQNDSYGGGRSEKHAGFDEHAVFYDLTGVNLRYCATNMETMDTDVDVDSMSVDICTSSAINFQTEDQDFRSARLETVERDVQLTPNWSHVQVEKHLETHASLIGEEELQEVKTWEDPHWDEADHHREVSEEDGLVDPPLSGQPDSRVMSSSRNASNYTGAGFGEDPRNTLACEGGVWGGPMDGSPREGDKLLSTNGMILELFGDESPQSGSPS</sequence>
<feature type="region of interest" description="Disordered" evidence="1">
    <location>
        <begin position="778"/>
        <end position="843"/>
    </location>
</feature>
<name>A0ABD1Z6J1_9MARC</name>
<feature type="region of interest" description="Disordered" evidence="1">
    <location>
        <begin position="303"/>
        <end position="339"/>
    </location>
</feature>
<dbReference type="AlphaFoldDB" id="A0ABD1Z6J1"/>
<dbReference type="InterPro" id="IPR001005">
    <property type="entry name" value="SANT/Myb"/>
</dbReference>
<evidence type="ECO:0000313" key="4">
    <source>
        <dbReference type="Proteomes" id="UP001605036"/>
    </source>
</evidence>
<keyword evidence="4" id="KW-1185">Reference proteome</keyword>
<feature type="region of interest" description="Disordered" evidence="1">
    <location>
        <begin position="389"/>
        <end position="429"/>
    </location>
</feature>
<evidence type="ECO:0000313" key="3">
    <source>
        <dbReference type="EMBL" id="KAL2643029.1"/>
    </source>
</evidence>
<accession>A0ABD1Z6J1</accession>
<feature type="compositionally biased region" description="Basic and acidic residues" evidence="1">
    <location>
        <begin position="323"/>
        <end position="338"/>
    </location>
</feature>
<feature type="compositionally biased region" description="Basic and acidic residues" evidence="1">
    <location>
        <begin position="413"/>
        <end position="429"/>
    </location>
</feature>
<feature type="compositionally biased region" description="Polar residues" evidence="1">
    <location>
        <begin position="977"/>
        <end position="988"/>
    </location>
</feature>
<comment type="caution">
    <text evidence="3">The sequence shown here is derived from an EMBL/GenBank/DDBJ whole genome shotgun (WGS) entry which is preliminary data.</text>
</comment>
<gene>
    <name evidence="3" type="ORF">R1flu_010616</name>
</gene>
<feature type="compositionally biased region" description="Basic and acidic residues" evidence="1">
    <location>
        <begin position="625"/>
        <end position="635"/>
    </location>
</feature>
<feature type="compositionally biased region" description="Acidic residues" evidence="1">
    <location>
        <begin position="784"/>
        <end position="827"/>
    </location>
</feature>
<dbReference type="Proteomes" id="UP001605036">
    <property type="component" value="Unassembled WGS sequence"/>
</dbReference>
<proteinExistence type="predicted"/>
<reference evidence="3 4" key="1">
    <citation type="submission" date="2024-09" db="EMBL/GenBank/DDBJ databases">
        <title>Chromosome-scale assembly of Riccia fluitans.</title>
        <authorList>
            <person name="Paukszto L."/>
            <person name="Sawicki J."/>
            <person name="Karawczyk K."/>
            <person name="Piernik-Szablinska J."/>
            <person name="Szczecinska M."/>
            <person name="Mazdziarz M."/>
        </authorList>
    </citation>
    <scope>NUCLEOTIDE SEQUENCE [LARGE SCALE GENOMIC DNA]</scope>
    <source>
        <strain evidence="3">Rf_01</strain>
        <tissue evidence="3">Aerial parts of the thallus</tissue>
    </source>
</reference>
<dbReference type="SMART" id="SM00717">
    <property type="entry name" value="SANT"/>
    <property type="match status" value="1"/>
</dbReference>
<feature type="region of interest" description="Disordered" evidence="1">
    <location>
        <begin position="953"/>
        <end position="1024"/>
    </location>
</feature>
<feature type="domain" description="Myb-like" evidence="2">
    <location>
        <begin position="715"/>
        <end position="768"/>
    </location>
</feature>
<feature type="region of interest" description="Disordered" evidence="1">
    <location>
        <begin position="118"/>
        <end position="141"/>
    </location>
</feature>
<evidence type="ECO:0000256" key="1">
    <source>
        <dbReference type="SAM" id="MobiDB-lite"/>
    </source>
</evidence>
<feature type="region of interest" description="Disordered" evidence="1">
    <location>
        <begin position="621"/>
        <end position="640"/>
    </location>
</feature>
<dbReference type="PANTHER" id="PTHR46872:SF10">
    <property type="entry name" value="MYB-LIKE DOMAIN-CONTAINING PROTEIN"/>
    <property type="match status" value="1"/>
</dbReference>
<dbReference type="EMBL" id="JBHFFA010000002">
    <property type="protein sequence ID" value="KAL2643029.1"/>
    <property type="molecule type" value="Genomic_DNA"/>
</dbReference>
<protein>
    <recommendedName>
        <fullName evidence="2">Myb-like domain-containing protein</fullName>
    </recommendedName>
</protein>
<dbReference type="PANTHER" id="PTHR46872">
    <property type="entry name" value="DNA BINDING PROTEIN"/>
    <property type="match status" value="1"/>
</dbReference>
<dbReference type="CDD" id="cd00167">
    <property type="entry name" value="SANT"/>
    <property type="match status" value="1"/>
</dbReference>